<dbReference type="PROSITE" id="PS51186">
    <property type="entry name" value="GNAT"/>
    <property type="match status" value="1"/>
</dbReference>
<keyword evidence="5" id="KW-1185">Reference proteome</keyword>
<evidence type="ECO:0000313" key="5">
    <source>
        <dbReference type="Proteomes" id="UP000470384"/>
    </source>
</evidence>
<evidence type="ECO:0000256" key="2">
    <source>
        <dbReference type="ARBA" id="ARBA00023315"/>
    </source>
</evidence>
<dbReference type="PANTHER" id="PTHR43800:SF1">
    <property type="entry name" value="PEPTIDYL-LYSINE N-ACETYLTRANSFERASE YJAB"/>
    <property type="match status" value="1"/>
</dbReference>
<sequence>MGRKHKTTVTFLSMDADPDNHVPVPARKMALMRCMKPPLHFYRYLYDAIGRDHLWVDRKRKSDEELAAIIHDDLTEIYVLYVDGAPAGFAELNFREPGLCELVYLGLTPDSVGGGLGEYLLAQAIDIAWQHPITKMKVQTCTLDHPRALGLYQRLGFVPYAQTETEVEELD</sequence>
<dbReference type="Pfam" id="PF00583">
    <property type="entry name" value="Acetyltransf_1"/>
    <property type="match status" value="1"/>
</dbReference>
<proteinExistence type="predicted"/>
<dbReference type="PANTHER" id="PTHR43800">
    <property type="entry name" value="PEPTIDYL-LYSINE N-ACETYLTRANSFERASE YJAB"/>
    <property type="match status" value="1"/>
</dbReference>
<evidence type="ECO:0000313" key="4">
    <source>
        <dbReference type="EMBL" id="NBG95917.1"/>
    </source>
</evidence>
<evidence type="ECO:0000256" key="1">
    <source>
        <dbReference type="ARBA" id="ARBA00022679"/>
    </source>
</evidence>
<dbReference type="AlphaFoldDB" id="A0A845QBS5"/>
<organism evidence="4 5">
    <name type="scientific">Pyruvatibacter mobilis</name>
    <dbReference type="NCBI Taxonomy" id="1712261"/>
    <lineage>
        <taxon>Bacteria</taxon>
        <taxon>Pseudomonadati</taxon>
        <taxon>Pseudomonadota</taxon>
        <taxon>Alphaproteobacteria</taxon>
        <taxon>Hyphomicrobiales</taxon>
        <taxon>Parvibaculaceae</taxon>
        <taxon>Pyruvatibacter</taxon>
    </lineage>
</organism>
<name>A0A845QBS5_9HYPH</name>
<dbReference type="InterPro" id="IPR016181">
    <property type="entry name" value="Acyl_CoA_acyltransferase"/>
</dbReference>
<dbReference type="SUPFAM" id="SSF55729">
    <property type="entry name" value="Acyl-CoA N-acyltransferases (Nat)"/>
    <property type="match status" value="1"/>
</dbReference>
<reference evidence="4 5" key="1">
    <citation type="journal article" date="2016" name="Int. J. Syst. Evol. Microbiol.">
        <title>Pyruvatibacter mobilis gen. nov., sp. nov., a marine bacterium from the culture broth of Picochlorum sp. 122.</title>
        <authorList>
            <person name="Wang G."/>
            <person name="Tang M."/>
            <person name="Wu H."/>
            <person name="Dai S."/>
            <person name="Li T."/>
            <person name="Chen C."/>
            <person name="He H."/>
            <person name="Fan J."/>
            <person name="Xiang W."/>
            <person name="Li X."/>
        </authorList>
    </citation>
    <scope>NUCLEOTIDE SEQUENCE [LARGE SCALE GENOMIC DNA]</scope>
    <source>
        <strain evidence="4 5">GYP-11</strain>
    </source>
</reference>
<feature type="domain" description="N-acetyltransferase" evidence="3">
    <location>
        <begin position="30"/>
        <end position="171"/>
    </location>
</feature>
<dbReference type="Proteomes" id="UP000470384">
    <property type="component" value="Unassembled WGS sequence"/>
</dbReference>
<dbReference type="InterPro" id="IPR000182">
    <property type="entry name" value="GNAT_dom"/>
</dbReference>
<dbReference type="OrthoDB" id="275336at2"/>
<keyword evidence="1 4" id="KW-0808">Transferase</keyword>
<comment type="caution">
    <text evidence="4">The sequence shown here is derived from an EMBL/GenBank/DDBJ whole genome shotgun (WGS) entry which is preliminary data.</text>
</comment>
<accession>A0A845QBS5</accession>
<evidence type="ECO:0000259" key="3">
    <source>
        <dbReference type="PROSITE" id="PS51186"/>
    </source>
</evidence>
<dbReference type="GeneID" id="300654624"/>
<protein>
    <submittedName>
        <fullName evidence="4">GNAT family N-acetyltransferase</fullName>
    </submittedName>
</protein>
<keyword evidence="2" id="KW-0012">Acyltransferase</keyword>
<dbReference type="GO" id="GO:0016747">
    <property type="term" value="F:acyltransferase activity, transferring groups other than amino-acyl groups"/>
    <property type="evidence" value="ECO:0007669"/>
    <property type="project" value="InterPro"/>
</dbReference>
<dbReference type="Gene3D" id="3.40.630.30">
    <property type="match status" value="1"/>
</dbReference>
<dbReference type="EMBL" id="WXYQ01000006">
    <property type="protein sequence ID" value="NBG95917.1"/>
    <property type="molecule type" value="Genomic_DNA"/>
</dbReference>
<dbReference type="RefSeq" id="WP_160587783.1">
    <property type="nucleotide sequence ID" value="NZ_BMHN01000001.1"/>
</dbReference>
<gene>
    <name evidence="4" type="ORF">GTQ45_09250</name>
</gene>